<evidence type="ECO:0000256" key="7">
    <source>
        <dbReference type="ARBA" id="ARBA00023026"/>
    </source>
</evidence>
<evidence type="ECO:0000256" key="10">
    <source>
        <dbReference type="SAM" id="Phobius"/>
    </source>
</evidence>
<dbReference type="EMBL" id="JABWAB010000003">
    <property type="protein sequence ID" value="KAF6057906.1"/>
    <property type="molecule type" value="Genomic_DNA"/>
</dbReference>
<keyword evidence="6 10" id="KW-1133">Transmembrane helix</keyword>
<dbReference type="Proteomes" id="UP000590412">
    <property type="component" value="Unassembled WGS sequence"/>
</dbReference>
<comment type="subcellular location">
    <subcellularLocation>
        <location evidence="1">Cell membrane</location>
        <topology evidence="1">Multi-pass membrane protein</topology>
    </subcellularLocation>
</comment>
<dbReference type="FunFam" id="1.20.1250.20:FF:000140">
    <property type="entry name" value="Putative MFS phospholipid transporter"/>
    <property type="match status" value="1"/>
</dbReference>
<reference evidence="12" key="1">
    <citation type="submission" date="2020-03" db="EMBL/GenBank/DDBJ databases">
        <title>FDA dAtabase for Regulatory Grade micrObial Sequences (FDA-ARGOS): Supporting development and validation of Infectious Disease Dx tests.</title>
        <authorList>
            <person name="Campos J."/>
            <person name="Goldberg B."/>
            <person name="Tallon L."/>
            <person name="Sadzewicz L."/>
            <person name="Vavikolanu K."/>
            <person name="Mehta A."/>
            <person name="Aluvathingal J."/>
            <person name="Nadendla S."/>
            <person name="Nandy P."/>
            <person name="Geyer C."/>
            <person name="Yan Y."/>
            <person name="Sichtig H."/>
        </authorList>
    </citation>
    <scope>NUCLEOTIDE SEQUENCE [LARGE SCALE GENOMIC DNA]</scope>
    <source>
        <strain evidence="12">FDAARGOS_652</strain>
    </source>
</reference>
<feature type="transmembrane region" description="Helical" evidence="10">
    <location>
        <begin position="156"/>
        <end position="173"/>
    </location>
</feature>
<feature type="domain" description="Major facilitator superfamily (MFS) profile" evidence="11">
    <location>
        <begin position="84"/>
        <end position="501"/>
    </location>
</feature>
<dbReference type="GO" id="GO:0001406">
    <property type="term" value="F:glycerophosphodiester transmembrane transporter activity"/>
    <property type="evidence" value="ECO:0007669"/>
    <property type="project" value="UniProtKB-ARBA"/>
</dbReference>
<dbReference type="PROSITE" id="PS50850">
    <property type="entry name" value="MFS"/>
    <property type="match status" value="1"/>
</dbReference>
<dbReference type="InterPro" id="IPR036259">
    <property type="entry name" value="MFS_trans_sf"/>
</dbReference>
<sequence>MASRDLPHSFREAFFGWAERIPSEITILKSKEQLLAEDLHNPDFHSHNEGSNSSNKSSSSDFPEGEADSYEAPPTKVKFNNLWPAFASGAGLFSDGYVNNSISTVLSCLKMIYGDEFSKSNAINNISSIAFVGTVVGQLGFGYISDRIARRGGMMAANIMLIVFTLLCAVGSWGATTQGFFACLTVWRFFLGVAIGAEYPTSSVIASEFANQLPAGHRNRYFSWFTNAMIDSGFVVSAFVPFVLIWIFTERHLRALWRVTIGLGVIPPLLLFFIRLKMKDSRTFEKLNMKHVKYRDYPWWLIIKFYWFRLTVVSLIWFIYDFSAYSFGNFNTIIIGEIIPDAPLWKQWGWSVVFNLFYIPGAFLGALSGDYFGPRLTLAFGVGCQGIIGFAMSARLESLKRHIAGFVVVFGIFTSFGEFGPGDNIGLLASKTSATAIRGQYYGIAAAIGKIGAFVGTWVFPAIQKHYTGQGNKDLQVPFYISAALCLFSAALALFFLPHVGQDAINKEDADFVDYLKSHGFDIGLLGEPGVVTEMIAEEHKRNPDAVGETDGAVGGHAAGAAEFSGSEIMAYDSLGGAKDETDVTEKRVKQ</sequence>
<feature type="transmembrane region" description="Helical" evidence="10">
    <location>
        <begin position="376"/>
        <end position="396"/>
    </location>
</feature>
<evidence type="ECO:0000256" key="1">
    <source>
        <dbReference type="ARBA" id="ARBA00004651"/>
    </source>
</evidence>
<dbReference type="OrthoDB" id="2261376at2759"/>
<dbReference type="PANTHER" id="PTHR23508">
    <property type="entry name" value="CARBOXYLIC ACID TRANSPORTER PROTEIN HOMOLOG"/>
    <property type="match status" value="1"/>
</dbReference>
<feature type="transmembrane region" description="Helical" evidence="10">
    <location>
        <begin position="402"/>
        <end position="420"/>
    </location>
</feature>
<evidence type="ECO:0000313" key="13">
    <source>
        <dbReference type="Proteomes" id="UP000590412"/>
    </source>
</evidence>
<evidence type="ECO:0000256" key="4">
    <source>
        <dbReference type="ARBA" id="ARBA00022475"/>
    </source>
</evidence>
<name>A0A8X7TCD7_CANPA</name>
<keyword evidence="5 10" id="KW-0812">Transmembrane</keyword>
<evidence type="ECO:0000256" key="2">
    <source>
        <dbReference type="ARBA" id="ARBA00010992"/>
    </source>
</evidence>
<feature type="transmembrane region" description="Helical" evidence="10">
    <location>
        <begin position="221"/>
        <end position="249"/>
    </location>
</feature>
<feature type="transmembrane region" description="Helical" evidence="10">
    <location>
        <begin position="348"/>
        <end position="369"/>
    </location>
</feature>
<dbReference type="InterPro" id="IPR005828">
    <property type="entry name" value="MFS_sugar_transport-like"/>
</dbReference>
<dbReference type="SUPFAM" id="SSF103473">
    <property type="entry name" value="MFS general substrate transporter"/>
    <property type="match status" value="1"/>
</dbReference>
<keyword evidence="3" id="KW-0813">Transport</keyword>
<comment type="similarity">
    <text evidence="2">Belongs to the major facilitator superfamily. Sugar transporter (TC 2.A.1.1) family.</text>
</comment>
<dbReference type="Pfam" id="PF00083">
    <property type="entry name" value="Sugar_tr"/>
    <property type="match status" value="2"/>
</dbReference>
<feature type="transmembrane region" description="Helical" evidence="10">
    <location>
        <begin position="179"/>
        <end position="200"/>
    </location>
</feature>
<feature type="compositionally biased region" description="Low complexity" evidence="9">
    <location>
        <begin position="49"/>
        <end position="60"/>
    </location>
</feature>
<accession>A0A8X7TCD7</accession>
<evidence type="ECO:0000256" key="5">
    <source>
        <dbReference type="ARBA" id="ARBA00022692"/>
    </source>
</evidence>
<dbReference type="GO" id="GO:0046943">
    <property type="term" value="F:carboxylic acid transmembrane transporter activity"/>
    <property type="evidence" value="ECO:0007669"/>
    <property type="project" value="TreeGrafter"/>
</dbReference>
<keyword evidence="7" id="KW-0843">Virulence</keyword>
<evidence type="ECO:0000256" key="3">
    <source>
        <dbReference type="ARBA" id="ARBA00022448"/>
    </source>
</evidence>
<dbReference type="PANTHER" id="PTHR23508:SF10">
    <property type="entry name" value="CARBOXYLIC ACID TRANSPORTER PROTEIN HOMOLOG"/>
    <property type="match status" value="1"/>
</dbReference>
<proteinExistence type="inferred from homology"/>
<feature type="transmembrane region" description="Helical" evidence="10">
    <location>
        <begin position="255"/>
        <end position="276"/>
    </location>
</feature>
<feature type="transmembrane region" description="Helical" evidence="10">
    <location>
        <begin position="441"/>
        <end position="459"/>
    </location>
</feature>
<evidence type="ECO:0000256" key="8">
    <source>
        <dbReference type="ARBA" id="ARBA00023136"/>
    </source>
</evidence>
<keyword evidence="8 10" id="KW-0472">Membrane</keyword>
<feature type="transmembrane region" description="Helical" evidence="10">
    <location>
        <begin position="126"/>
        <end position="144"/>
    </location>
</feature>
<feature type="region of interest" description="Disordered" evidence="9">
    <location>
        <begin position="41"/>
        <end position="71"/>
    </location>
</feature>
<feature type="transmembrane region" description="Helical" evidence="10">
    <location>
        <begin position="297"/>
        <end position="320"/>
    </location>
</feature>
<gene>
    <name evidence="12" type="primary">GIT4</name>
    <name evidence="12" type="ORF">FOB60_002461</name>
</gene>
<feature type="transmembrane region" description="Helical" evidence="10">
    <location>
        <begin position="479"/>
        <end position="497"/>
    </location>
</feature>
<dbReference type="AlphaFoldDB" id="A0A8X7TCD7"/>
<organism evidence="12 13">
    <name type="scientific">Candida parapsilosis</name>
    <name type="common">Yeast</name>
    <dbReference type="NCBI Taxonomy" id="5480"/>
    <lineage>
        <taxon>Eukaryota</taxon>
        <taxon>Fungi</taxon>
        <taxon>Dikarya</taxon>
        <taxon>Ascomycota</taxon>
        <taxon>Saccharomycotina</taxon>
        <taxon>Pichiomycetes</taxon>
        <taxon>Debaryomycetaceae</taxon>
        <taxon>Candida/Lodderomyces clade</taxon>
        <taxon>Candida</taxon>
    </lineage>
</organism>
<evidence type="ECO:0000259" key="11">
    <source>
        <dbReference type="PROSITE" id="PS50850"/>
    </source>
</evidence>
<evidence type="ECO:0000256" key="9">
    <source>
        <dbReference type="SAM" id="MobiDB-lite"/>
    </source>
</evidence>
<protein>
    <submittedName>
        <fullName evidence="12">Glycerophosphocholine permease GIT4</fullName>
    </submittedName>
</protein>
<dbReference type="Gene3D" id="1.20.1250.20">
    <property type="entry name" value="MFS general substrate transporter like domains"/>
    <property type="match status" value="1"/>
</dbReference>
<dbReference type="GO" id="GO:0030643">
    <property type="term" value="P:intracellular phosphate ion homeostasis"/>
    <property type="evidence" value="ECO:0007669"/>
    <property type="project" value="EnsemblFungi"/>
</dbReference>
<comment type="caution">
    <text evidence="12">The sequence shown here is derived from an EMBL/GenBank/DDBJ whole genome shotgun (WGS) entry which is preliminary data.</text>
</comment>
<evidence type="ECO:0000256" key="6">
    <source>
        <dbReference type="ARBA" id="ARBA00022989"/>
    </source>
</evidence>
<dbReference type="InterPro" id="IPR020846">
    <property type="entry name" value="MFS_dom"/>
</dbReference>
<keyword evidence="4" id="KW-1003">Cell membrane</keyword>
<dbReference type="GO" id="GO:0005886">
    <property type="term" value="C:plasma membrane"/>
    <property type="evidence" value="ECO:0007669"/>
    <property type="project" value="UniProtKB-SubCell"/>
</dbReference>
<evidence type="ECO:0000313" key="12">
    <source>
        <dbReference type="EMBL" id="KAF6057906.1"/>
    </source>
</evidence>